<keyword evidence="8" id="KW-1278">Translocase</keyword>
<dbReference type="PRINTS" id="PR00120">
    <property type="entry name" value="HATPASE"/>
</dbReference>
<dbReference type="NCBIfam" id="TIGR01525">
    <property type="entry name" value="ATPase-IB_hvy"/>
    <property type="match status" value="1"/>
</dbReference>
<keyword evidence="4 11" id="KW-0479">Metal-binding</keyword>
<dbReference type="SUPFAM" id="SSF81660">
    <property type="entry name" value="Metal cation-transporting ATPase, ATP-binding domain N"/>
    <property type="match status" value="1"/>
</dbReference>
<dbReference type="InterPro" id="IPR023299">
    <property type="entry name" value="ATPase_P-typ_cyto_dom_N"/>
</dbReference>
<dbReference type="eggNOG" id="COG2217">
    <property type="taxonomic scope" value="Bacteria"/>
</dbReference>
<dbReference type="GO" id="GO:0005524">
    <property type="term" value="F:ATP binding"/>
    <property type="evidence" value="ECO:0007669"/>
    <property type="project" value="UniProtKB-UniRule"/>
</dbReference>
<evidence type="ECO:0000256" key="3">
    <source>
        <dbReference type="ARBA" id="ARBA00022692"/>
    </source>
</evidence>
<keyword evidence="6 11" id="KW-0067">ATP-binding</keyword>
<evidence type="ECO:0000256" key="2">
    <source>
        <dbReference type="ARBA" id="ARBA00006024"/>
    </source>
</evidence>
<dbReference type="Gene3D" id="2.70.150.10">
    <property type="entry name" value="Calcium-transporting ATPase, cytoplasmic transduction domain A"/>
    <property type="match status" value="1"/>
</dbReference>
<reference evidence="13" key="1">
    <citation type="submission" date="2013-12" db="EMBL/GenBank/DDBJ databases">
        <authorList>
            <person name="Linke B."/>
        </authorList>
    </citation>
    <scope>NUCLEOTIDE SEQUENCE [LARGE SCALE GENOMIC DNA]</scope>
    <source>
        <strain evidence="13">CRIB-18</strain>
    </source>
</reference>
<dbReference type="InterPro" id="IPR008250">
    <property type="entry name" value="ATPase_P-typ_transduc_dom_A_sf"/>
</dbReference>
<dbReference type="InterPro" id="IPR051949">
    <property type="entry name" value="Cation_Transport_ATPase"/>
</dbReference>
<keyword evidence="10 11" id="KW-0472">Membrane</keyword>
<dbReference type="SUPFAM" id="SSF81665">
    <property type="entry name" value="Calcium ATPase, transmembrane domain M"/>
    <property type="match status" value="1"/>
</dbReference>
<dbReference type="Gene3D" id="3.40.50.1000">
    <property type="entry name" value="HAD superfamily/HAD-like"/>
    <property type="match status" value="1"/>
</dbReference>
<accession>A0A090D2X6</accession>
<feature type="transmembrane region" description="Helical" evidence="11">
    <location>
        <begin position="309"/>
        <end position="332"/>
    </location>
</feature>
<dbReference type="PRINTS" id="PR00119">
    <property type="entry name" value="CATATPASE"/>
</dbReference>
<dbReference type="PANTHER" id="PTHR43079">
    <property type="entry name" value="PROBABLE CADMIUM/ZINC-TRANSPORTING ATPASE HMA1"/>
    <property type="match status" value="1"/>
</dbReference>
<evidence type="ECO:0000256" key="8">
    <source>
        <dbReference type="ARBA" id="ARBA00022967"/>
    </source>
</evidence>
<name>A0A090D2X6_9BACT</name>
<dbReference type="SFLD" id="SFLDS00003">
    <property type="entry name" value="Haloacid_Dehalogenase"/>
    <property type="match status" value="1"/>
</dbReference>
<protein>
    <submittedName>
        <fullName evidence="13">Heavy metal translocating P-type ATPase</fullName>
        <ecNumber evidence="13">3.6.1.-</ecNumber>
    </submittedName>
</protein>
<dbReference type="InterPro" id="IPR001757">
    <property type="entry name" value="P_typ_ATPase"/>
</dbReference>
<keyword evidence="7" id="KW-0460">Magnesium</keyword>
<evidence type="ECO:0000256" key="10">
    <source>
        <dbReference type="ARBA" id="ARBA00023136"/>
    </source>
</evidence>
<dbReference type="GO" id="GO:0016887">
    <property type="term" value="F:ATP hydrolysis activity"/>
    <property type="evidence" value="ECO:0007669"/>
    <property type="project" value="InterPro"/>
</dbReference>
<dbReference type="GO" id="GO:0019829">
    <property type="term" value="F:ATPase-coupled monoatomic cation transmembrane transporter activity"/>
    <property type="evidence" value="ECO:0007669"/>
    <property type="project" value="InterPro"/>
</dbReference>
<comment type="subcellular location">
    <subcellularLocation>
        <location evidence="11">Cell membrane</location>
    </subcellularLocation>
    <subcellularLocation>
        <location evidence="1">Membrane</location>
        <topology evidence="1">Multi-pass membrane protein</topology>
    </subcellularLocation>
</comment>
<evidence type="ECO:0000256" key="5">
    <source>
        <dbReference type="ARBA" id="ARBA00022741"/>
    </source>
</evidence>
<keyword evidence="14" id="KW-1185">Reference proteome</keyword>
<dbReference type="SUPFAM" id="SSF56784">
    <property type="entry name" value="HAD-like"/>
    <property type="match status" value="1"/>
</dbReference>
<dbReference type="STRING" id="1437425.CSEC_1916"/>
<dbReference type="InterPro" id="IPR018303">
    <property type="entry name" value="ATPase_P-typ_P_site"/>
</dbReference>
<dbReference type="GO" id="GO:0005886">
    <property type="term" value="C:plasma membrane"/>
    <property type="evidence" value="ECO:0007669"/>
    <property type="project" value="UniProtKB-SubCell"/>
</dbReference>
<evidence type="ECO:0000256" key="11">
    <source>
        <dbReference type="RuleBase" id="RU362081"/>
    </source>
</evidence>
<dbReference type="Pfam" id="PF00122">
    <property type="entry name" value="E1-E2_ATPase"/>
    <property type="match status" value="1"/>
</dbReference>
<comment type="caution">
    <text evidence="13">The sequence shown here is derived from an EMBL/GenBank/DDBJ whole genome shotgun (WGS) entry which is preliminary data.</text>
</comment>
<dbReference type="PROSITE" id="PS00154">
    <property type="entry name" value="ATPASE_E1_E2"/>
    <property type="match status" value="1"/>
</dbReference>
<feature type="transmembrane region" description="Helical" evidence="11">
    <location>
        <begin position="75"/>
        <end position="93"/>
    </location>
</feature>
<dbReference type="Proteomes" id="UP000031552">
    <property type="component" value="Unassembled WGS sequence"/>
</dbReference>
<keyword evidence="9 11" id="KW-1133">Transmembrane helix</keyword>
<dbReference type="RefSeq" id="WP_041018267.1">
    <property type="nucleotide sequence ID" value="NZ_CCEJ010000009.1"/>
</dbReference>
<dbReference type="EMBL" id="CCEJ010000009">
    <property type="protein sequence ID" value="CDR34723.1"/>
    <property type="molecule type" value="Genomic_DNA"/>
</dbReference>
<dbReference type="InterPro" id="IPR027256">
    <property type="entry name" value="P-typ_ATPase_IB"/>
</dbReference>
<evidence type="ECO:0000313" key="14">
    <source>
        <dbReference type="Proteomes" id="UP000031552"/>
    </source>
</evidence>
<dbReference type="GO" id="GO:0030001">
    <property type="term" value="P:metal ion transport"/>
    <property type="evidence" value="ECO:0007669"/>
    <property type="project" value="UniProtKB-ARBA"/>
</dbReference>
<feature type="transmembrane region" description="Helical" evidence="11">
    <location>
        <begin position="113"/>
        <end position="135"/>
    </location>
</feature>
<dbReference type="GO" id="GO:0046872">
    <property type="term" value="F:metal ion binding"/>
    <property type="evidence" value="ECO:0007669"/>
    <property type="project" value="UniProtKB-KW"/>
</dbReference>
<gene>
    <name evidence="13" type="primary">zntA</name>
    <name evidence="13" type="ORF">CSEC_1916</name>
</gene>
<keyword evidence="13" id="KW-0378">Hydrolase</keyword>
<proteinExistence type="inferred from homology"/>
<dbReference type="Gene3D" id="3.40.1110.10">
    <property type="entry name" value="Calcium-transporting ATPase, cytoplasmic domain N"/>
    <property type="match status" value="1"/>
</dbReference>
<dbReference type="Pfam" id="PF00702">
    <property type="entry name" value="Hydrolase"/>
    <property type="match status" value="1"/>
</dbReference>
<dbReference type="InterPro" id="IPR023214">
    <property type="entry name" value="HAD_sf"/>
</dbReference>
<evidence type="ECO:0000259" key="12">
    <source>
        <dbReference type="Pfam" id="PF00122"/>
    </source>
</evidence>
<feature type="transmembrane region" description="Helical" evidence="11">
    <location>
        <begin position="48"/>
        <end position="68"/>
    </location>
</feature>
<evidence type="ECO:0000313" key="13">
    <source>
        <dbReference type="EMBL" id="CDR34723.1"/>
    </source>
</evidence>
<organism evidence="13 14">
    <name type="scientific">Candidatus Criblamydia sequanensis CRIB-18</name>
    <dbReference type="NCBI Taxonomy" id="1437425"/>
    <lineage>
        <taxon>Bacteria</taxon>
        <taxon>Pseudomonadati</taxon>
        <taxon>Chlamydiota</taxon>
        <taxon>Chlamydiia</taxon>
        <taxon>Parachlamydiales</taxon>
        <taxon>Candidatus Criblamydiaceae</taxon>
        <taxon>Candidatus Criblamydia</taxon>
    </lineage>
</organism>
<feature type="transmembrane region" description="Helical" evidence="11">
    <location>
        <begin position="624"/>
        <end position="644"/>
    </location>
</feature>
<keyword evidence="3 11" id="KW-0812">Transmembrane</keyword>
<evidence type="ECO:0000256" key="6">
    <source>
        <dbReference type="ARBA" id="ARBA00022840"/>
    </source>
</evidence>
<dbReference type="InterPro" id="IPR023298">
    <property type="entry name" value="ATPase_P-typ_TM_dom_sf"/>
</dbReference>
<dbReference type="PANTHER" id="PTHR43079:SF1">
    <property type="entry name" value="CADMIUM_ZINC-TRANSPORTING ATPASE HMA1, CHLOROPLASTIC-RELATED"/>
    <property type="match status" value="1"/>
</dbReference>
<dbReference type="InterPro" id="IPR044492">
    <property type="entry name" value="P_typ_ATPase_HD_dom"/>
</dbReference>
<sequence>MTTAEASGGDAKPHLKHPILFEDFFELGLSEDSSPFLTPESRKWGKNLSLKSAVLSAFFLFIAFILSFYKETESLSNVFLIAVYFFVGIPSLIESLEDLGQFDINIDVLMTFAAFASIFLGGALEGGLLLVLFALSGAMEETVTEKAKSAIGAIKKLAPSSAMVLLEDGRTSERAVKDIESGTLISIKSGQVIPLDGKIKEGFSTLDLAHLTGESEPQACRVGDEVPAGAQNLEGALVIEVLRTSNESTLARIIRLVTEAEEAKPKLERWFDRLSKGYAISVISLFVLFSLSFPFIFNLPFLGNEGSLYRSLAFLIAASPCALIIALPTAYLSAISASAKKGVLLKGGVKLDDLAECKGVAFDKTGTLTHGKLKMKGYKTLDEPSKFSEEFILSIARSLEQKALHPIARSIVQYADDHHVLPYPIENFHAIAGSGLTATAKKEGKVLNVAIGSISFIRTFLEDSQKAALEKASKDLEEEGLILAALKIEDEAILFYFEDEIRPGMADLLNELKNKFHLELFMLTGDHKKSAEKVANAVGITHVFAGLKPEDKLQLISEKNAEMKIAMIGDGVNDAPALTRANVGIGMGKVGSNAAIQAADIVLLHDNLDMLGWLFAKAKKTKKIVIQNLSLALLAIIVASLLALGGIIPLWLAVVCHEGGTVLVGLNALRLLKD</sequence>
<evidence type="ECO:0000256" key="7">
    <source>
        <dbReference type="ARBA" id="ARBA00022842"/>
    </source>
</evidence>
<evidence type="ECO:0000256" key="1">
    <source>
        <dbReference type="ARBA" id="ARBA00004141"/>
    </source>
</evidence>
<reference evidence="13" key="2">
    <citation type="submission" date="2014-09" db="EMBL/GenBank/DDBJ databases">
        <title>Criblamydia sequanensis harbors a mega-plasmid encoding arsenite resistance.</title>
        <authorList>
            <person name="Bertelli C."/>
            <person name="Goesmann A."/>
            <person name="Greub G."/>
        </authorList>
    </citation>
    <scope>NUCLEOTIDE SEQUENCE [LARGE SCALE GENOMIC DNA]</scope>
    <source>
        <strain evidence="13">CRIB-18</strain>
    </source>
</reference>
<comment type="similarity">
    <text evidence="2 11">Belongs to the cation transport ATPase (P-type) (TC 3.A.3) family. Type IB subfamily.</text>
</comment>
<dbReference type="SFLD" id="SFLDF00027">
    <property type="entry name" value="p-type_atpase"/>
    <property type="match status" value="1"/>
</dbReference>
<evidence type="ECO:0000256" key="9">
    <source>
        <dbReference type="ARBA" id="ARBA00022989"/>
    </source>
</evidence>
<feature type="transmembrane region" description="Helical" evidence="11">
    <location>
        <begin position="277"/>
        <end position="297"/>
    </location>
</feature>
<dbReference type="AlphaFoldDB" id="A0A090D2X6"/>
<dbReference type="SFLD" id="SFLDG00002">
    <property type="entry name" value="C1.7:_P-type_atpase_like"/>
    <property type="match status" value="1"/>
</dbReference>
<dbReference type="InterPro" id="IPR059000">
    <property type="entry name" value="ATPase_P-type_domA"/>
</dbReference>
<keyword evidence="5 11" id="KW-0547">Nucleotide-binding</keyword>
<dbReference type="OrthoDB" id="9813266at2"/>
<dbReference type="EC" id="3.6.1.-" evidence="13"/>
<dbReference type="NCBIfam" id="TIGR01494">
    <property type="entry name" value="ATPase_P-type"/>
    <property type="match status" value="1"/>
</dbReference>
<feature type="domain" description="P-type ATPase A" evidence="12">
    <location>
        <begin position="157"/>
        <end position="257"/>
    </location>
</feature>
<dbReference type="SUPFAM" id="SSF81653">
    <property type="entry name" value="Calcium ATPase, transduction domain A"/>
    <property type="match status" value="1"/>
</dbReference>
<evidence type="ECO:0000256" key="4">
    <source>
        <dbReference type="ARBA" id="ARBA00022723"/>
    </source>
</evidence>
<dbReference type="InterPro" id="IPR036412">
    <property type="entry name" value="HAD-like_sf"/>
</dbReference>
<keyword evidence="11" id="KW-1003">Cell membrane</keyword>